<dbReference type="RefSeq" id="WP_005434808.1">
    <property type="nucleotide sequence ID" value="NZ_JH815515.1"/>
</dbReference>
<dbReference type="STRING" id="742823.HMPREF9465_01053"/>
<evidence type="ECO:0000313" key="3">
    <source>
        <dbReference type="EMBL" id="EKB31338.1"/>
    </source>
</evidence>
<dbReference type="PROSITE" id="PS51257">
    <property type="entry name" value="PROKAR_LIPOPROTEIN"/>
    <property type="match status" value="1"/>
</dbReference>
<dbReference type="HOGENOM" id="CLU_048269_0_0_4"/>
<sequence length="397" mass="44155">MFVRSGILAASILLSVTSCAAPSLEDAQRHVMPLGQTSFAQYAADAKAWIGANRSFVLDTDEGRKMELEANLPKEYRPEHSDGRGILLVHGLGDSPWSFSDIAQSLAANGILVRTVLLPGCGTQPADMMPATADDWRRVVQEQADILSREVDEMWLGGYSTGCNLVLDYADANPGRTKGFVLFSPAVEVRPPFAWAASFVSNFRDWLVTPESRPNGGRNPFQYFVVPMKGFAAFHDTMVRADDVLERLEKKPWSGPAAVMLAEHDGLVETEDLLARFDRAFPNPRTRIFWYGEERFARGLSAHVRILPEAVPEKRIASFSHMSMTYRPDNPMYGESGAERLCWNGQSKAESKACEEGAEIWYSGERHQPGDGRNCAKLTFNPWYDEQLAGILDVMAR</sequence>
<organism evidence="3 4">
    <name type="scientific">Sutterella wadsworthensis 2_1_59BFAA</name>
    <dbReference type="NCBI Taxonomy" id="742823"/>
    <lineage>
        <taxon>Bacteria</taxon>
        <taxon>Pseudomonadati</taxon>
        <taxon>Pseudomonadota</taxon>
        <taxon>Betaproteobacteria</taxon>
        <taxon>Burkholderiales</taxon>
        <taxon>Sutterellaceae</taxon>
        <taxon>Sutterella</taxon>
    </lineage>
</organism>
<dbReference type="eggNOG" id="COG1647">
    <property type="taxonomic scope" value="Bacteria"/>
</dbReference>
<comment type="caution">
    <text evidence="3">The sequence shown here is derived from an EMBL/GenBank/DDBJ whole genome shotgun (WGS) entry which is preliminary data.</text>
</comment>
<proteinExistence type="predicted"/>
<feature type="domain" description="Serine aminopeptidase S33" evidence="2">
    <location>
        <begin position="86"/>
        <end position="207"/>
    </location>
</feature>
<gene>
    <name evidence="3" type="ORF">HMPREF9465_01053</name>
</gene>
<evidence type="ECO:0000259" key="2">
    <source>
        <dbReference type="Pfam" id="PF12146"/>
    </source>
</evidence>
<keyword evidence="4" id="KW-1185">Reference proteome</keyword>
<dbReference type="Proteomes" id="UP000005835">
    <property type="component" value="Unassembled WGS sequence"/>
</dbReference>
<feature type="signal peptide" evidence="1">
    <location>
        <begin position="1"/>
        <end position="20"/>
    </location>
</feature>
<keyword evidence="1" id="KW-0732">Signal</keyword>
<reference evidence="3 4" key="1">
    <citation type="submission" date="2012-05" db="EMBL/GenBank/DDBJ databases">
        <title>The Genome Sequence of Sutterella wadsworthensis 2_1_59BFAA.</title>
        <authorList>
            <consortium name="The Broad Institute Genome Sequencing Platform"/>
            <person name="Earl A."/>
            <person name="Ward D."/>
            <person name="Feldgarden M."/>
            <person name="Gevers D."/>
            <person name="Daigneault M."/>
            <person name="Strauss J."/>
            <person name="Allen-Vercoe E."/>
            <person name="Walker B."/>
            <person name="Young S.K."/>
            <person name="Zeng Q."/>
            <person name="Gargeya S."/>
            <person name="Fitzgerald M."/>
            <person name="Haas B."/>
            <person name="Abouelleil A."/>
            <person name="Alvarado L."/>
            <person name="Arachchi H.M."/>
            <person name="Berlin A.M."/>
            <person name="Chapman S.B."/>
            <person name="Goldberg J."/>
            <person name="Griggs A."/>
            <person name="Gujja S."/>
            <person name="Hansen M."/>
            <person name="Howarth C."/>
            <person name="Imamovic A."/>
            <person name="Larimer J."/>
            <person name="McCowen C."/>
            <person name="Montmayeur A."/>
            <person name="Murphy C."/>
            <person name="Neiman D."/>
            <person name="Pearson M."/>
            <person name="Priest M."/>
            <person name="Roberts A."/>
            <person name="Saif S."/>
            <person name="Shea T."/>
            <person name="Sisk P."/>
            <person name="Sykes S."/>
            <person name="Wortman J."/>
            <person name="Nusbaum C."/>
            <person name="Birren B."/>
        </authorList>
    </citation>
    <scope>NUCLEOTIDE SEQUENCE [LARGE SCALE GENOMIC DNA]</scope>
    <source>
        <strain evidence="3 4">2_1_59BFAA</strain>
    </source>
</reference>
<evidence type="ECO:0000256" key="1">
    <source>
        <dbReference type="SAM" id="SignalP"/>
    </source>
</evidence>
<dbReference type="AlphaFoldDB" id="K1JXK2"/>
<evidence type="ECO:0000313" key="4">
    <source>
        <dbReference type="Proteomes" id="UP000005835"/>
    </source>
</evidence>
<dbReference type="Gene3D" id="3.40.50.1820">
    <property type="entry name" value="alpha/beta hydrolase"/>
    <property type="match status" value="1"/>
</dbReference>
<accession>K1JXK2</accession>
<dbReference type="SUPFAM" id="SSF53474">
    <property type="entry name" value="alpha/beta-Hydrolases"/>
    <property type="match status" value="1"/>
</dbReference>
<dbReference type="EMBL" id="ADMG01000028">
    <property type="protein sequence ID" value="EKB31338.1"/>
    <property type="molecule type" value="Genomic_DNA"/>
</dbReference>
<dbReference type="PATRIC" id="fig|742823.3.peg.1041"/>
<dbReference type="Pfam" id="PF12146">
    <property type="entry name" value="Hydrolase_4"/>
    <property type="match status" value="1"/>
</dbReference>
<protein>
    <recommendedName>
        <fullName evidence="2">Serine aminopeptidase S33 domain-containing protein</fullName>
    </recommendedName>
</protein>
<dbReference type="InterPro" id="IPR029058">
    <property type="entry name" value="AB_hydrolase_fold"/>
</dbReference>
<name>K1JXK2_9BURK</name>
<dbReference type="InterPro" id="IPR022742">
    <property type="entry name" value="Hydrolase_4"/>
</dbReference>
<feature type="chain" id="PRO_5003849738" description="Serine aminopeptidase S33 domain-containing protein" evidence="1">
    <location>
        <begin position="21"/>
        <end position="397"/>
    </location>
</feature>